<evidence type="ECO:0000313" key="3">
    <source>
        <dbReference type="Proteomes" id="UP001159363"/>
    </source>
</evidence>
<organism evidence="2 3">
    <name type="scientific">Dryococelus australis</name>
    <dbReference type="NCBI Taxonomy" id="614101"/>
    <lineage>
        <taxon>Eukaryota</taxon>
        <taxon>Metazoa</taxon>
        <taxon>Ecdysozoa</taxon>
        <taxon>Arthropoda</taxon>
        <taxon>Hexapoda</taxon>
        <taxon>Insecta</taxon>
        <taxon>Pterygota</taxon>
        <taxon>Neoptera</taxon>
        <taxon>Polyneoptera</taxon>
        <taxon>Phasmatodea</taxon>
        <taxon>Verophasmatodea</taxon>
        <taxon>Anareolatae</taxon>
        <taxon>Phasmatidae</taxon>
        <taxon>Eurycanthinae</taxon>
        <taxon>Dryococelus</taxon>
    </lineage>
</organism>
<accession>A0ABQ9GZ05</accession>
<keyword evidence="3" id="KW-1185">Reference proteome</keyword>
<dbReference type="Proteomes" id="UP001159363">
    <property type="component" value="Chromosome 7"/>
</dbReference>
<dbReference type="Pfam" id="PF16087">
    <property type="entry name" value="DUF4817"/>
    <property type="match status" value="1"/>
</dbReference>
<evidence type="ECO:0000313" key="2">
    <source>
        <dbReference type="EMBL" id="KAJ8877277.1"/>
    </source>
</evidence>
<feature type="domain" description="DUF4817" evidence="1">
    <location>
        <begin position="3"/>
        <end position="54"/>
    </location>
</feature>
<sequence>MASMQEKAQCVLWFHETPSPIVVQRQFRGAYGQYLPDLKSIKGWYRNVKETGSVGDKARSGRPAVSDEIVDIVRTAVLRSPRKSTRCLSRETGIPQSTVVKILHKRLHFHAYKEQLLQALWPHDRPRHAGTNLCRRLP</sequence>
<dbReference type="PANTHER" id="PTHR47326:SF1">
    <property type="entry name" value="HTH PSQ-TYPE DOMAIN-CONTAINING PROTEIN"/>
    <property type="match status" value="1"/>
</dbReference>
<gene>
    <name evidence="2" type="ORF">PR048_021731</name>
</gene>
<name>A0ABQ9GZ05_9NEOP</name>
<dbReference type="EMBL" id="JARBHB010000008">
    <property type="protein sequence ID" value="KAJ8877277.1"/>
    <property type="molecule type" value="Genomic_DNA"/>
</dbReference>
<dbReference type="InterPro" id="IPR032135">
    <property type="entry name" value="DUF4817"/>
</dbReference>
<evidence type="ECO:0000259" key="1">
    <source>
        <dbReference type="Pfam" id="PF16087"/>
    </source>
</evidence>
<protein>
    <recommendedName>
        <fullName evidence="1">DUF4817 domain-containing protein</fullName>
    </recommendedName>
</protein>
<reference evidence="2 3" key="1">
    <citation type="submission" date="2023-02" db="EMBL/GenBank/DDBJ databases">
        <title>LHISI_Scaffold_Assembly.</title>
        <authorList>
            <person name="Stuart O.P."/>
            <person name="Cleave R."/>
            <person name="Magrath M.J.L."/>
            <person name="Mikheyev A.S."/>
        </authorList>
    </citation>
    <scope>NUCLEOTIDE SEQUENCE [LARGE SCALE GENOMIC DNA]</scope>
    <source>
        <strain evidence="2">Daus_M_001</strain>
        <tissue evidence="2">Leg muscle</tissue>
    </source>
</reference>
<dbReference type="PANTHER" id="PTHR47326">
    <property type="entry name" value="TRANSPOSABLE ELEMENT TC3 TRANSPOSASE-LIKE PROTEIN"/>
    <property type="match status" value="1"/>
</dbReference>
<proteinExistence type="predicted"/>
<comment type="caution">
    <text evidence="2">The sequence shown here is derived from an EMBL/GenBank/DDBJ whole genome shotgun (WGS) entry which is preliminary data.</text>
</comment>